<evidence type="ECO:0000256" key="3">
    <source>
        <dbReference type="ARBA" id="ARBA00022748"/>
    </source>
</evidence>
<dbReference type="InterPro" id="IPR045062">
    <property type="entry name" value="Cyt_c_biogenesis_CcsA/CcmC"/>
</dbReference>
<evidence type="ECO:0000313" key="8">
    <source>
        <dbReference type="EMBL" id="BDS05035.1"/>
    </source>
</evidence>
<keyword evidence="4 6" id="KW-1133">Transmembrane helix</keyword>
<keyword evidence="5 6" id="KW-0472">Membrane</keyword>
<evidence type="ECO:0000256" key="1">
    <source>
        <dbReference type="ARBA" id="ARBA00004141"/>
    </source>
</evidence>
<dbReference type="PANTHER" id="PTHR30071:SF1">
    <property type="entry name" value="CYTOCHROME B_B6 PROTEIN-RELATED"/>
    <property type="match status" value="1"/>
</dbReference>
<keyword evidence="3" id="KW-0201">Cytochrome c-type biogenesis</keyword>
<evidence type="ECO:0000256" key="4">
    <source>
        <dbReference type="ARBA" id="ARBA00022989"/>
    </source>
</evidence>
<dbReference type="GO" id="GO:0017004">
    <property type="term" value="P:cytochrome complex assembly"/>
    <property type="evidence" value="ECO:0007669"/>
    <property type="project" value="UniProtKB-KW"/>
</dbReference>
<feature type="transmembrane region" description="Helical" evidence="6">
    <location>
        <begin position="89"/>
        <end position="112"/>
    </location>
</feature>
<gene>
    <name evidence="8" type="ORF">NT6N_00750</name>
</gene>
<feature type="transmembrane region" description="Helical" evidence="6">
    <location>
        <begin position="35"/>
        <end position="55"/>
    </location>
</feature>
<feature type="transmembrane region" description="Helical" evidence="6">
    <location>
        <begin position="211"/>
        <end position="230"/>
    </location>
</feature>
<accession>A0AAT9FGD5</accession>
<dbReference type="AlphaFoldDB" id="A0AAT9FGD5"/>
<name>A0AAT9FGD5_9BACT</name>
<dbReference type="GO" id="GO:0020037">
    <property type="term" value="F:heme binding"/>
    <property type="evidence" value="ECO:0007669"/>
    <property type="project" value="InterPro"/>
</dbReference>
<protein>
    <recommendedName>
        <fullName evidence="7">Cytochrome c assembly protein domain-containing protein</fullName>
    </recommendedName>
</protein>
<feature type="transmembrane region" description="Helical" evidence="6">
    <location>
        <begin position="242"/>
        <end position="259"/>
    </location>
</feature>
<dbReference type="PANTHER" id="PTHR30071">
    <property type="entry name" value="HEME EXPORTER PROTEIN C"/>
    <property type="match status" value="1"/>
</dbReference>
<dbReference type="InterPro" id="IPR002541">
    <property type="entry name" value="Cyt_c_assembly"/>
</dbReference>
<evidence type="ECO:0000256" key="2">
    <source>
        <dbReference type="ARBA" id="ARBA00022692"/>
    </source>
</evidence>
<feature type="transmembrane region" description="Helical" evidence="6">
    <location>
        <begin position="187"/>
        <end position="205"/>
    </location>
</feature>
<keyword evidence="2 6" id="KW-0812">Transmembrane</keyword>
<evidence type="ECO:0000256" key="6">
    <source>
        <dbReference type="SAM" id="Phobius"/>
    </source>
</evidence>
<dbReference type="EMBL" id="AP026866">
    <property type="protein sequence ID" value="BDS05035.1"/>
    <property type="molecule type" value="Genomic_DNA"/>
</dbReference>
<feature type="transmembrane region" description="Helical" evidence="6">
    <location>
        <begin position="132"/>
        <end position="157"/>
    </location>
</feature>
<dbReference type="GO" id="GO:0005886">
    <property type="term" value="C:plasma membrane"/>
    <property type="evidence" value="ECO:0007669"/>
    <property type="project" value="TreeGrafter"/>
</dbReference>
<feature type="domain" description="Cytochrome c assembly protein" evidence="7">
    <location>
        <begin position="70"/>
        <end position="256"/>
    </location>
</feature>
<comment type="subcellular location">
    <subcellularLocation>
        <location evidence="1">Membrane</location>
        <topology evidence="1">Multi-pass membrane protein</topology>
    </subcellularLocation>
</comment>
<reference evidence="8" key="1">
    <citation type="submission" date="2024-07" db="EMBL/GenBank/DDBJ databases">
        <title>Complete genome sequence of Verrucomicrobiaceae bacterium NT6N.</title>
        <authorList>
            <person name="Huang C."/>
            <person name="Takami H."/>
            <person name="Hamasaki K."/>
        </authorList>
    </citation>
    <scope>NUCLEOTIDE SEQUENCE</scope>
    <source>
        <strain evidence="8">NT6N</strain>
    </source>
</reference>
<evidence type="ECO:0000259" key="7">
    <source>
        <dbReference type="Pfam" id="PF01578"/>
    </source>
</evidence>
<proteinExistence type="predicted"/>
<dbReference type="Pfam" id="PF01578">
    <property type="entry name" value="Cytochrom_C_asm"/>
    <property type="match status" value="1"/>
</dbReference>
<evidence type="ECO:0000256" key="5">
    <source>
        <dbReference type="ARBA" id="ARBA00023136"/>
    </source>
</evidence>
<dbReference type="KEGG" id="osu:NT6N_00750"/>
<organism evidence="8">
    <name type="scientific">Oceaniferula spumae</name>
    <dbReference type="NCBI Taxonomy" id="2979115"/>
    <lineage>
        <taxon>Bacteria</taxon>
        <taxon>Pseudomonadati</taxon>
        <taxon>Verrucomicrobiota</taxon>
        <taxon>Verrucomicrobiia</taxon>
        <taxon>Verrucomicrobiales</taxon>
        <taxon>Verrucomicrobiaceae</taxon>
        <taxon>Oceaniferula</taxon>
    </lineage>
</organism>
<sequence>MDMSAMDTWMLIIATLLAAAAAVQGANYVRRGVRSPWTMIWMLLSFIAQLVLLGMRGDLRGACPLGDTGEILIFSAWSLTMFYMAVGSVYRLSLLGVFTAPLVAFLLGLALVPGMMDPNPEHVLVVDGWREAHAAFSVLAYGALGLAAVAGFMFLLLNRRLKDANMDNGLFRNLPPVRELSRVVRRLLVLGFAILTLGLICGLVMQKTQGMGAHLVVALCQWVAYALLLIIERRRGMPARKLALAAVALFILSLLIFPLL</sequence>